<dbReference type="AlphaFoldDB" id="A0A3A8N3R5"/>
<protein>
    <submittedName>
        <fullName evidence="1">TIGR00266 family protein</fullName>
    </submittedName>
</protein>
<accession>A0A3A8N3R5</accession>
<dbReference type="Pfam" id="PF01987">
    <property type="entry name" value="AIM24"/>
    <property type="match status" value="1"/>
</dbReference>
<evidence type="ECO:0000313" key="1">
    <source>
        <dbReference type="EMBL" id="RKH39047.1"/>
    </source>
</evidence>
<dbReference type="PANTHER" id="PTHR43657">
    <property type="entry name" value="TRYPTOPHAN RNA-BINDING ATTENUATOR PROTEIN-LIKE PROTEIN"/>
    <property type="match status" value="1"/>
</dbReference>
<dbReference type="InterPro" id="IPR016031">
    <property type="entry name" value="Trp_RNA-bd_attenuator-like_dom"/>
</dbReference>
<dbReference type="NCBIfam" id="TIGR00266">
    <property type="entry name" value="TIGR00266 family protein"/>
    <property type="match status" value="1"/>
</dbReference>
<dbReference type="SUPFAM" id="SSF51219">
    <property type="entry name" value="TRAP-like"/>
    <property type="match status" value="1"/>
</dbReference>
<dbReference type="Gene3D" id="3.60.160.10">
    <property type="entry name" value="Mitochondrial biogenesis AIM24"/>
    <property type="match status" value="1"/>
</dbReference>
<comment type="caution">
    <text evidence="1">The sequence shown here is derived from an EMBL/GenBank/DDBJ whole genome shotgun (WGS) entry which is preliminary data.</text>
</comment>
<dbReference type="InterPro" id="IPR002838">
    <property type="entry name" value="AIM24"/>
</dbReference>
<dbReference type="InterPro" id="IPR036983">
    <property type="entry name" value="AIM24_sf"/>
</dbReference>
<gene>
    <name evidence="1" type="ORF">D7X12_24690</name>
</gene>
<evidence type="ECO:0000313" key="2">
    <source>
        <dbReference type="Proteomes" id="UP000273405"/>
    </source>
</evidence>
<dbReference type="RefSeq" id="WP_120627734.1">
    <property type="nucleotide sequence ID" value="NZ_RAWG01000176.1"/>
</dbReference>
<sequence>MQIEITNRPASSVARIQLQEGETVTCEVGAMIAMSTHLVVETSSAKKGGGGGFVSGLKRLVSGENFFLNHFTAQAADQEIILGPGLLGDIARHRLQSGHLVVQGSSWLASDPGIQIDATFQGIGKALFSGESVFWVKCSGTGDVLLSSFGAIYEVHVDGEYIVDTGHIVAYEDTLQFQMDKASKSLIGSFLGGEGLVCRFKGRGKLYCQSHNPPSFGQALGPLLTARSG</sequence>
<name>A0A3A8N3R5_9BACT</name>
<dbReference type="OrthoDB" id="9779518at2"/>
<proteinExistence type="predicted"/>
<reference evidence="2" key="1">
    <citation type="submission" date="2018-09" db="EMBL/GenBank/DDBJ databases">
        <authorList>
            <person name="Livingstone P.G."/>
            <person name="Whitworth D.E."/>
        </authorList>
    </citation>
    <scope>NUCLEOTIDE SEQUENCE [LARGE SCALE GENOMIC DNA]</scope>
    <source>
        <strain evidence="2">CA040B</strain>
    </source>
</reference>
<organism evidence="1 2">
    <name type="scientific">Corallococcus sicarius</name>
    <dbReference type="NCBI Taxonomy" id="2316726"/>
    <lineage>
        <taxon>Bacteria</taxon>
        <taxon>Pseudomonadati</taxon>
        <taxon>Myxococcota</taxon>
        <taxon>Myxococcia</taxon>
        <taxon>Myxococcales</taxon>
        <taxon>Cystobacterineae</taxon>
        <taxon>Myxococcaceae</taxon>
        <taxon>Corallococcus</taxon>
    </lineage>
</organism>
<dbReference type="EMBL" id="RAWG01000176">
    <property type="protein sequence ID" value="RKH39047.1"/>
    <property type="molecule type" value="Genomic_DNA"/>
</dbReference>
<keyword evidence="2" id="KW-1185">Reference proteome</keyword>
<dbReference type="Proteomes" id="UP000273405">
    <property type="component" value="Unassembled WGS sequence"/>
</dbReference>
<dbReference type="PANTHER" id="PTHR43657:SF1">
    <property type="entry name" value="ALTERED INHERITANCE OF MITOCHONDRIA PROTEIN 24, MITOCHONDRIAL"/>
    <property type="match status" value="1"/>
</dbReference>